<evidence type="ECO:0000313" key="3">
    <source>
        <dbReference type="EMBL" id="TZG27741.1"/>
    </source>
</evidence>
<dbReference type="AlphaFoldDB" id="A0A5D9CC85"/>
<dbReference type="Proteomes" id="UP000322077">
    <property type="component" value="Unassembled WGS sequence"/>
</dbReference>
<name>A0A5D9CC85_9SPHN</name>
<evidence type="ECO:0000259" key="2">
    <source>
        <dbReference type="Pfam" id="PF18557"/>
    </source>
</evidence>
<gene>
    <name evidence="3" type="ORF">FYJ91_09240</name>
</gene>
<protein>
    <recommendedName>
        <fullName evidence="2">Anti-sigma factor NepR domain-containing protein</fullName>
    </recommendedName>
</protein>
<accession>A0A5D9CC85</accession>
<dbReference type="Pfam" id="PF18557">
    <property type="entry name" value="NepR"/>
    <property type="match status" value="1"/>
</dbReference>
<dbReference type="InterPro" id="IPR041649">
    <property type="entry name" value="NepR"/>
</dbReference>
<feature type="region of interest" description="Disordered" evidence="1">
    <location>
        <begin position="1"/>
        <end position="46"/>
    </location>
</feature>
<feature type="domain" description="Anti-sigma factor NepR" evidence="2">
    <location>
        <begin position="44"/>
        <end position="72"/>
    </location>
</feature>
<evidence type="ECO:0000256" key="1">
    <source>
        <dbReference type="SAM" id="MobiDB-lite"/>
    </source>
</evidence>
<keyword evidence="4" id="KW-1185">Reference proteome</keyword>
<proteinExistence type="predicted"/>
<dbReference type="EMBL" id="VTOU01000002">
    <property type="protein sequence ID" value="TZG27741.1"/>
    <property type="molecule type" value="Genomic_DNA"/>
</dbReference>
<evidence type="ECO:0000313" key="4">
    <source>
        <dbReference type="Proteomes" id="UP000322077"/>
    </source>
</evidence>
<sequence length="72" mass="7897">MDDKTLIRGAGQLEPTDDKIGGEPKVSTPKPARRKREGARDSGVGNALRSVYTETVNEQIPDEFLDLLSKLD</sequence>
<organism evidence="3 4">
    <name type="scientific">Sphingomonas montanisoli</name>
    <dbReference type="NCBI Taxonomy" id="2606412"/>
    <lineage>
        <taxon>Bacteria</taxon>
        <taxon>Pseudomonadati</taxon>
        <taxon>Pseudomonadota</taxon>
        <taxon>Alphaproteobacteria</taxon>
        <taxon>Sphingomonadales</taxon>
        <taxon>Sphingomonadaceae</taxon>
        <taxon>Sphingomonas</taxon>
    </lineage>
</organism>
<comment type="caution">
    <text evidence="3">The sequence shown here is derived from an EMBL/GenBank/DDBJ whole genome shotgun (WGS) entry which is preliminary data.</text>
</comment>
<dbReference type="RefSeq" id="WP_149521953.1">
    <property type="nucleotide sequence ID" value="NZ_VTOU01000002.1"/>
</dbReference>
<reference evidence="3 4" key="1">
    <citation type="submission" date="2019-08" db="EMBL/GenBank/DDBJ databases">
        <authorList>
            <person name="Wang G."/>
            <person name="Xu Z."/>
        </authorList>
    </citation>
    <scope>NUCLEOTIDE SEQUENCE [LARGE SCALE GENOMIC DNA]</scope>
    <source>
        <strain evidence="3 4">ZX</strain>
    </source>
</reference>